<dbReference type="OrthoDB" id="7029750at2"/>
<feature type="coiled-coil region" evidence="1">
    <location>
        <begin position="427"/>
        <end position="454"/>
    </location>
</feature>
<proteinExistence type="predicted"/>
<feature type="domain" description="RecF/RecN/SMC N-terminal" evidence="2">
    <location>
        <begin position="5"/>
        <end position="752"/>
    </location>
</feature>
<dbReference type="InterPro" id="IPR003395">
    <property type="entry name" value="RecF/RecN/SMC_N"/>
</dbReference>
<dbReference type="SUPFAM" id="SSF52540">
    <property type="entry name" value="P-loop containing nucleoside triphosphate hydrolases"/>
    <property type="match status" value="1"/>
</dbReference>
<evidence type="ECO:0000313" key="3">
    <source>
        <dbReference type="EMBL" id="SHG41193.1"/>
    </source>
</evidence>
<organism evidence="3 4">
    <name type="scientific">Flavobacterium segetis</name>
    <dbReference type="NCBI Taxonomy" id="271157"/>
    <lineage>
        <taxon>Bacteria</taxon>
        <taxon>Pseudomonadati</taxon>
        <taxon>Bacteroidota</taxon>
        <taxon>Flavobacteriia</taxon>
        <taxon>Flavobacteriales</taxon>
        <taxon>Flavobacteriaceae</taxon>
        <taxon>Flavobacterium</taxon>
    </lineage>
</organism>
<reference evidence="4" key="1">
    <citation type="submission" date="2016-11" db="EMBL/GenBank/DDBJ databases">
        <authorList>
            <person name="Varghese N."/>
            <person name="Submissions S."/>
        </authorList>
    </citation>
    <scope>NUCLEOTIDE SEQUENCE [LARGE SCALE GENOMIC DNA]</scope>
    <source>
        <strain evidence="4">DSM 19741</strain>
    </source>
</reference>
<evidence type="ECO:0000259" key="2">
    <source>
        <dbReference type="Pfam" id="PF02463"/>
    </source>
</evidence>
<dbReference type="GO" id="GO:0006302">
    <property type="term" value="P:double-strand break repair"/>
    <property type="evidence" value="ECO:0007669"/>
    <property type="project" value="TreeGrafter"/>
</dbReference>
<dbReference type="PANTHER" id="PTHR32182:SF22">
    <property type="entry name" value="ATP-DEPENDENT ENDONUCLEASE, OLD FAMILY-RELATED"/>
    <property type="match status" value="1"/>
</dbReference>
<dbReference type="STRING" id="271157.SAMN05444396_11174"/>
<dbReference type="Pfam" id="PF02463">
    <property type="entry name" value="SMC_N"/>
    <property type="match status" value="1"/>
</dbReference>
<dbReference type="InterPro" id="IPR027417">
    <property type="entry name" value="P-loop_NTPase"/>
</dbReference>
<keyword evidence="1" id="KW-0175">Coiled coil</keyword>
<dbReference type="EMBL" id="FQWE01000011">
    <property type="protein sequence ID" value="SHG41193.1"/>
    <property type="molecule type" value="Genomic_DNA"/>
</dbReference>
<dbReference type="RefSeq" id="WP_072993551.1">
    <property type="nucleotide sequence ID" value="NZ_FQWE01000011.1"/>
</dbReference>
<evidence type="ECO:0000313" key="4">
    <source>
        <dbReference type="Proteomes" id="UP000184036"/>
    </source>
</evidence>
<protein>
    <submittedName>
        <fullName evidence="3">RecF/RecN/SMC N terminal domain-containing protein</fullName>
    </submittedName>
</protein>
<dbReference type="Gene3D" id="3.40.50.300">
    <property type="entry name" value="P-loop containing nucleotide triphosphate hydrolases"/>
    <property type="match status" value="2"/>
</dbReference>
<dbReference type="GO" id="GO:0000731">
    <property type="term" value="P:DNA synthesis involved in DNA repair"/>
    <property type="evidence" value="ECO:0007669"/>
    <property type="project" value="TreeGrafter"/>
</dbReference>
<gene>
    <name evidence="3" type="ORF">SAMN05444396_11174</name>
</gene>
<dbReference type="Proteomes" id="UP000184036">
    <property type="component" value="Unassembled WGS sequence"/>
</dbReference>
<dbReference type="AlphaFoldDB" id="A0A1M5JMD4"/>
<name>A0A1M5JMD4_9FLAO</name>
<sequence length="775" mass="90730">MGIRIKKIEIQNFKIYKNQPFDFEGNSLVVLDGPNGFGKTSLYDALELLFTGKIRRYEKATVILNDKREKRKENPFYHSDGDGSPIIIKALIEFNGVQHVLARKNSNIVETKIDFSHFKLHKLTDFDESIEDSNLVSEDYLRSILGNNYKNDFQFVNYVEQEETFYYLKSSERDKKDGISYLFNTSEFDNEIERINKVSNKINNLLNGENGLTKKIEDSVEIIFSLEESFKPIDGVSYEKLFENKDFIWDKDEIDFNSICYNEIFGEEDGTVFRLEKFIKDKNDFLAEVNNSKISEIVSKESLIVSLLKYEHFRDSEEEILIQKNIINSFNKFKIKFESFQIDEILKDTYDLPELILSKLDGNEIVGAYVSKLKILKTYLSSSNQSSKIIANLITTKNKLSEHLIEYHNKLKEDGICPFCGYDWETNIELIKNIEKQKDDFEQLNKDIDQTLKENLESFIQFTSETLLEEVDAILSGFLYKSEFFEDDFFDLASKRSLSLLKLDLHDFDFDYSKFILSEVKNEYDGNIESFIESLKFKLEDYDVSAIQPYYAEYYSHYFDSKRVNLDDLSLKMIDNKRKYIEWSYSLFQSSLLKLKKEELNLLRQKQEKLLIPFEKIKNILGIMNNSLSWYNSQLIKDIEVLFHIYSGRIVQDFQGGLGLFIINRGDRVKFVTTPEKTYDAVFSMSTGQLSALVLSFTLALNKKYSKSKLLLIDDPVQSMDDINTAGFVEVLRNDFSDRQIVFSTHEHSMSTYLRYKFKKFDIDSTRIDLSNLKQ</sequence>
<accession>A0A1M5JMD4</accession>
<keyword evidence="4" id="KW-1185">Reference proteome</keyword>
<dbReference type="CDD" id="cd00267">
    <property type="entry name" value="ABC_ATPase"/>
    <property type="match status" value="1"/>
</dbReference>
<evidence type="ECO:0000256" key="1">
    <source>
        <dbReference type="SAM" id="Coils"/>
    </source>
</evidence>
<dbReference type="PANTHER" id="PTHR32182">
    <property type="entry name" value="DNA REPLICATION AND REPAIR PROTEIN RECF"/>
    <property type="match status" value="1"/>
</dbReference>